<dbReference type="Proteomes" id="UP000600171">
    <property type="component" value="Unassembled WGS sequence"/>
</dbReference>
<proteinExistence type="predicted"/>
<evidence type="ECO:0000313" key="2">
    <source>
        <dbReference type="EMBL" id="GGH58093.1"/>
    </source>
</evidence>
<organism evidence="2 3">
    <name type="scientific">Rothia aerolata</name>
    <dbReference type="NCBI Taxonomy" id="1812262"/>
    <lineage>
        <taxon>Bacteria</taxon>
        <taxon>Bacillati</taxon>
        <taxon>Actinomycetota</taxon>
        <taxon>Actinomycetes</taxon>
        <taxon>Micrococcales</taxon>
        <taxon>Micrococcaceae</taxon>
        <taxon>Rothia</taxon>
    </lineage>
</organism>
<keyword evidence="1" id="KW-1133">Transmembrane helix</keyword>
<dbReference type="EMBL" id="BMDC01000001">
    <property type="protein sequence ID" value="GGH58093.1"/>
    <property type="molecule type" value="Genomic_DNA"/>
</dbReference>
<evidence type="ECO:0000256" key="1">
    <source>
        <dbReference type="SAM" id="Phobius"/>
    </source>
</evidence>
<feature type="transmembrane region" description="Helical" evidence="1">
    <location>
        <begin position="26"/>
        <end position="46"/>
    </location>
</feature>
<reference evidence="2 3" key="1">
    <citation type="journal article" date="2014" name="Int. J. Syst. Evol. Microbiol.">
        <title>Complete genome sequence of Corynebacterium casei LMG S-19264T (=DSM 44701T), isolated from a smear-ripened cheese.</title>
        <authorList>
            <consortium name="US DOE Joint Genome Institute (JGI-PGF)"/>
            <person name="Walter F."/>
            <person name="Albersmeier A."/>
            <person name="Kalinowski J."/>
            <person name="Ruckert C."/>
        </authorList>
    </citation>
    <scope>NUCLEOTIDE SEQUENCE [LARGE SCALE GENOMIC DNA]</scope>
    <source>
        <strain evidence="2 3">CCM 8669</strain>
    </source>
</reference>
<keyword evidence="3" id="KW-1185">Reference proteome</keyword>
<accession>A0A917IMJ5</accession>
<name>A0A917IMJ5_9MICC</name>
<dbReference type="RefSeq" id="WP_188358649.1">
    <property type="nucleotide sequence ID" value="NZ_BMDC01000001.1"/>
</dbReference>
<sequence length="78" mass="8745">MDHSLILAAAEGAEHTERVLLGLPTYWFGIIFGIIFLLMFLITLSFSGRGIIRASHGADRLDSDEQQAIKEYNSRHGR</sequence>
<keyword evidence="1" id="KW-0472">Membrane</keyword>
<evidence type="ECO:0000313" key="3">
    <source>
        <dbReference type="Proteomes" id="UP000600171"/>
    </source>
</evidence>
<gene>
    <name evidence="2" type="ORF">GCM10007359_03910</name>
</gene>
<protein>
    <submittedName>
        <fullName evidence="2">Uncharacterized protein</fullName>
    </submittedName>
</protein>
<comment type="caution">
    <text evidence="2">The sequence shown here is derived from an EMBL/GenBank/DDBJ whole genome shotgun (WGS) entry which is preliminary data.</text>
</comment>
<dbReference type="AlphaFoldDB" id="A0A917IMJ5"/>
<keyword evidence="1" id="KW-0812">Transmembrane</keyword>